<dbReference type="PANTHER" id="PTHR45652">
    <property type="entry name" value="GLIAL FIBRILLARY ACIDIC PROTEIN"/>
    <property type="match status" value="1"/>
</dbReference>
<dbReference type="GO" id="GO:0033693">
    <property type="term" value="P:neurofilament bundle assembly"/>
    <property type="evidence" value="ECO:0007669"/>
    <property type="project" value="TreeGrafter"/>
</dbReference>
<dbReference type="AlphaFoldDB" id="A0A667ZB18"/>
<accession>A0A667ZB18</accession>
<dbReference type="Gene3D" id="1.20.5.170">
    <property type="match status" value="1"/>
</dbReference>
<dbReference type="Proteomes" id="UP000472263">
    <property type="component" value="Chromosome 15"/>
</dbReference>
<feature type="compositionally biased region" description="Basic and acidic residues" evidence="4">
    <location>
        <begin position="456"/>
        <end position="476"/>
    </location>
</feature>
<gene>
    <name evidence="6" type="primary">LOC115372931</name>
</gene>
<evidence type="ECO:0000313" key="7">
    <source>
        <dbReference type="Proteomes" id="UP000472263"/>
    </source>
</evidence>
<protein>
    <recommendedName>
        <fullName evidence="5">IF rod domain-containing protein</fullName>
    </recommendedName>
</protein>
<proteinExistence type="predicted"/>
<dbReference type="Pfam" id="PF00038">
    <property type="entry name" value="Filament"/>
    <property type="match status" value="1"/>
</dbReference>
<dbReference type="SMART" id="SM01391">
    <property type="entry name" value="Filament"/>
    <property type="match status" value="1"/>
</dbReference>
<evidence type="ECO:0000313" key="6">
    <source>
        <dbReference type="Ensembl" id="ENSMMDP00005037567.1"/>
    </source>
</evidence>
<organism evidence="6 7">
    <name type="scientific">Myripristis murdjan</name>
    <name type="common">pinecone soldierfish</name>
    <dbReference type="NCBI Taxonomy" id="586833"/>
    <lineage>
        <taxon>Eukaryota</taxon>
        <taxon>Metazoa</taxon>
        <taxon>Chordata</taxon>
        <taxon>Craniata</taxon>
        <taxon>Vertebrata</taxon>
        <taxon>Euteleostomi</taxon>
        <taxon>Actinopterygii</taxon>
        <taxon>Neopterygii</taxon>
        <taxon>Teleostei</taxon>
        <taxon>Neoteleostei</taxon>
        <taxon>Acanthomorphata</taxon>
        <taxon>Holocentriformes</taxon>
        <taxon>Holocentridae</taxon>
        <taxon>Myripristis</taxon>
    </lineage>
</organism>
<dbReference type="FunFam" id="1.20.5.1160:FF:000001">
    <property type="entry name" value="Keratin type II"/>
    <property type="match status" value="1"/>
</dbReference>
<reference evidence="6" key="3">
    <citation type="submission" date="2025-09" db="UniProtKB">
        <authorList>
            <consortium name="Ensembl"/>
        </authorList>
    </citation>
    <scope>IDENTIFICATION</scope>
</reference>
<dbReference type="InterPro" id="IPR050405">
    <property type="entry name" value="Intermediate_filament"/>
</dbReference>
<evidence type="ECO:0000256" key="3">
    <source>
        <dbReference type="SAM" id="Coils"/>
    </source>
</evidence>
<feature type="region of interest" description="Disordered" evidence="4">
    <location>
        <begin position="438"/>
        <end position="489"/>
    </location>
</feature>
<dbReference type="GO" id="GO:0005200">
    <property type="term" value="F:structural constituent of cytoskeleton"/>
    <property type="evidence" value="ECO:0007669"/>
    <property type="project" value="TreeGrafter"/>
</dbReference>
<keyword evidence="2 3" id="KW-0175">Coiled coil</keyword>
<reference evidence="6" key="1">
    <citation type="submission" date="2019-06" db="EMBL/GenBank/DDBJ databases">
        <authorList>
            <consortium name="Wellcome Sanger Institute Data Sharing"/>
        </authorList>
    </citation>
    <scope>NUCLEOTIDE SEQUENCE [LARGE SCALE GENOMIC DNA]</scope>
</reference>
<keyword evidence="1" id="KW-0403">Intermediate filament</keyword>
<dbReference type="Gene3D" id="1.20.5.500">
    <property type="entry name" value="Single helix bin"/>
    <property type="match status" value="1"/>
</dbReference>
<dbReference type="GO" id="GO:0005737">
    <property type="term" value="C:cytoplasm"/>
    <property type="evidence" value="ECO:0007669"/>
    <property type="project" value="TreeGrafter"/>
</dbReference>
<dbReference type="Ensembl" id="ENSMMDT00005038362.1">
    <property type="protein sequence ID" value="ENSMMDP00005037567.1"/>
    <property type="gene ID" value="ENSMMDG00005017470.1"/>
</dbReference>
<dbReference type="GO" id="GO:0099160">
    <property type="term" value="C:postsynaptic intermediate filament cytoskeleton"/>
    <property type="evidence" value="ECO:0007669"/>
    <property type="project" value="TreeGrafter"/>
</dbReference>
<dbReference type="PANTHER" id="PTHR45652:SF10">
    <property type="entry name" value="NEUROFILAMENT MEDIUM POLYPEPTIDE ISOFORM X1"/>
    <property type="match status" value="1"/>
</dbReference>
<feature type="coiled-coil region" evidence="3">
    <location>
        <begin position="81"/>
        <end position="157"/>
    </location>
</feature>
<evidence type="ECO:0000256" key="1">
    <source>
        <dbReference type="ARBA" id="ARBA00022754"/>
    </source>
</evidence>
<feature type="coiled-coil region" evidence="3">
    <location>
        <begin position="265"/>
        <end position="345"/>
    </location>
</feature>
<evidence type="ECO:0000256" key="2">
    <source>
        <dbReference type="ARBA" id="ARBA00023054"/>
    </source>
</evidence>
<feature type="domain" description="IF rod" evidence="5">
    <location>
        <begin position="63"/>
        <end position="360"/>
    </location>
</feature>
<dbReference type="GeneTree" id="ENSGT00940000161685"/>
<dbReference type="SUPFAM" id="SSF64593">
    <property type="entry name" value="Intermediate filament protein, coiled coil region"/>
    <property type="match status" value="2"/>
</dbReference>
<dbReference type="Gene3D" id="1.20.5.1160">
    <property type="entry name" value="Vasodilator-stimulated phosphoprotein"/>
    <property type="match status" value="1"/>
</dbReference>
<dbReference type="GO" id="GO:0030424">
    <property type="term" value="C:axon"/>
    <property type="evidence" value="ECO:0007669"/>
    <property type="project" value="TreeGrafter"/>
</dbReference>
<keyword evidence="7" id="KW-1185">Reference proteome</keyword>
<dbReference type="InterPro" id="IPR039008">
    <property type="entry name" value="IF_rod_dom"/>
</dbReference>
<reference evidence="6" key="2">
    <citation type="submission" date="2025-08" db="UniProtKB">
        <authorList>
            <consortium name="Ensembl"/>
        </authorList>
    </citation>
    <scope>IDENTIFICATION</scope>
</reference>
<evidence type="ECO:0000256" key="4">
    <source>
        <dbReference type="SAM" id="MobiDB-lite"/>
    </source>
</evidence>
<dbReference type="PROSITE" id="PS51842">
    <property type="entry name" value="IF_ROD_2"/>
    <property type="match status" value="1"/>
</dbReference>
<dbReference type="GO" id="GO:0005882">
    <property type="term" value="C:intermediate filament"/>
    <property type="evidence" value="ECO:0007669"/>
    <property type="project" value="UniProtKB-KW"/>
</dbReference>
<evidence type="ECO:0000259" key="5">
    <source>
        <dbReference type="PROSITE" id="PS51842"/>
    </source>
</evidence>
<sequence>MSQRMHDRCDFPHSITQAEYAQHKLNRSGSDTSFVSRRECDMMASKGMNLTSPFSGKLVKMNEKEQLHGLNDRFAGFIEKVRHLEHQNHLLEREIEEIKERAQSSSSLEQEYGPELGKLRKLIEEITHQKHQIQIDHQNLEEELSNLRKRYEKEASSRSLAESNIMVLKKDINDAYQAKLQLDKKAQSLVDEIHFLKKTHQDEVSEMTAQIQDAQVTVKAQEFGNPDLTAALRDIRAQLEGHAVSDLQQAGESFRSQFAKLTETAETKREALKVTQQEIQEYRRRLQAKSIELDCARGTREALEKQLRDVEDRHKQEIIHYQDTIKQLENELINAKFDMSGYLREYQDLLNVKMALDVEILSYSGGMKIVLKLLEGEETRLSTMSETHMSMPYIYRQSPVYTLPCVSRQGGSARRAEPQYKFVEEIITETTREIEMSEFEETGSDETVGGEGEQACVKRDKGSSEEEEGADNKDIPEGEGEQMSDAKNTPAYQIVAVFLNQQQRD</sequence>
<name>A0A667ZB18_9TELE</name>